<dbReference type="InterPro" id="IPR027417">
    <property type="entry name" value="P-loop_NTPase"/>
</dbReference>
<dbReference type="Proteomes" id="UP000607559">
    <property type="component" value="Unassembled WGS sequence"/>
</dbReference>
<keyword evidence="2" id="KW-1003">Cell membrane</keyword>
<organism evidence="8 9">
    <name type="scientific">Puia dinghuensis</name>
    <dbReference type="NCBI Taxonomy" id="1792502"/>
    <lineage>
        <taxon>Bacteria</taxon>
        <taxon>Pseudomonadati</taxon>
        <taxon>Bacteroidota</taxon>
        <taxon>Chitinophagia</taxon>
        <taxon>Chitinophagales</taxon>
        <taxon>Chitinophagaceae</taxon>
        <taxon>Puia</taxon>
    </lineage>
</organism>
<evidence type="ECO:0000313" key="8">
    <source>
        <dbReference type="EMBL" id="GGB26186.1"/>
    </source>
</evidence>
<dbReference type="Pfam" id="PF12696">
    <property type="entry name" value="TraG-D_C"/>
    <property type="match status" value="1"/>
</dbReference>
<evidence type="ECO:0000256" key="2">
    <source>
        <dbReference type="ARBA" id="ARBA00022475"/>
    </source>
</evidence>
<evidence type="ECO:0000256" key="4">
    <source>
        <dbReference type="ARBA" id="ARBA00022989"/>
    </source>
</evidence>
<dbReference type="SUPFAM" id="SSF52540">
    <property type="entry name" value="P-loop containing nucleoside triphosphate hydrolases"/>
    <property type="match status" value="1"/>
</dbReference>
<dbReference type="GO" id="GO:0005886">
    <property type="term" value="C:plasma membrane"/>
    <property type="evidence" value="ECO:0007669"/>
    <property type="project" value="UniProtKB-SubCell"/>
</dbReference>
<name>A0A8J2UJ97_9BACT</name>
<gene>
    <name evidence="8" type="ORF">GCM10011511_57700</name>
</gene>
<comment type="caution">
    <text evidence="8">The sequence shown here is derived from an EMBL/GenBank/DDBJ whole genome shotgun (WGS) entry which is preliminary data.</text>
</comment>
<evidence type="ECO:0000259" key="7">
    <source>
        <dbReference type="Pfam" id="PF12696"/>
    </source>
</evidence>
<proteinExistence type="predicted"/>
<dbReference type="AlphaFoldDB" id="A0A8J2UJ97"/>
<keyword evidence="5" id="KW-0472">Membrane</keyword>
<reference evidence="8" key="2">
    <citation type="submission" date="2020-09" db="EMBL/GenBank/DDBJ databases">
        <authorList>
            <person name="Sun Q."/>
            <person name="Zhou Y."/>
        </authorList>
    </citation>
    <scope>NUCLEOTIDE SEQUENCE</scope>
    <source>
        <strain evidence="8">CGMCC 1.15448</strain>
    </source>
</reference>
<comment type="subcellular location">
    <subcellularLocation>
        <location evidence="1">Cell membrane</location>
        <topology evidence="1">Multi-pass membrane protein</topology>
    </subcellularLocation>
</comment>
<keyword evidence="4" id="KW-1133">Transmembrane helix</keyword>
<evidence type="ECO:0000256" key="5">
    <source>
        <dbReference type="ARBA" id="ARBA00023136"/>
    </source>
</evidence>
<evidence type="ECO:0000313" key="9">
    <source>
        <dbReference type="Proteomes" id="UP000607559"/>
    </source>
</evidence>
<dbReference type="PANTHER" id="PTHR37937">
    <property type="entry name" value="CONJUGATIVE TRANSFER: DNA TRANSPORT"/>
    <property type="match status" value="1"/>
</dbReference>
<reference evidence="8" key="1">
    <citation type="journal article" date="2014" name="Int. J. Syst. Evol. Microbiol.">
        <title>Complete genome sequence of Corynebacterium casei LMG S-19264T (=DSM 44701T), isolated from a smear-ripened cheese.</title>
        <authorList>
            <consortium name="US DOE Joint Genome Institute (JGI-PGF)"/>
            <person name="Walter F."/>
            <person name="Albersmeier A."/>
            <person name="Kalinowski J."/>
            <person name="Ruckert C."/>
        </authorList>
    </citation>
    <scope>NUCLEOTIDE SEQUENCE</scope>
    <source>
        <strain evidence="8">CGMCC 1.15448</strain>
    </source>
</reference>
<feature type="domain" description="TraD/TraG TraM recognition site" evidence="7">
    <location>
        <begin position="2"/>
        <end position="82"/>
    </location>
</feature>
<protein>
    <recommendedName>
        <fullName evidence="7">TraD/TraG TraM recognition site domain-containing protein</fullName>
    </recommendedName>
</protein>
<sequence>MGLQDFSQVKKEYGRDAAEVLMNICGNIISGQVLGETAKQLSERLGKIMQDRESLSINSNDTSISRSNQLESALQPARISNLTSGEFVGAVADDPKQRIPQKTFHCELINDFEAIKQEEAAYEPLPIIRNVTDGMVQANFFQIKKDIRNLIDKEMAKIKGNPDNHNPAGDEQPASQIAESF</sequence>
<keyword evidence="3" id="KW-0812">Transmembrane</keyword>
<dbReference type="InterPro" id="IPR032689">
    <property type="entry name" value="TraG-D_C"/>
</dbReference>
<feature type="region of interest" description="Disordered" evidence="6">
    <location>
        <begin position="158"/>
        <end position="181"/>
    </location>
</feature>
<evidence type="ECO:0000256" key="1">
    <source>
        <dbReference type="ARBA" id="ARBA00004651"/>
    </source>
</evidence>
<evidence type="ECO:0000256" key="3">
    <source>
        <dbReference type="ARBA" id="ARBA00022692"/>
    </source>
</evidence>
<accession>A0A8J2UJ97</accession>
<keyword evidence="9" id="KW-1185">Reference proteome</keyword>
<evidence type="ECO:0000256" key="6">
    <source>
        <dbReference type="SAM" id="MobiDB-lite"/>
    </source>
</evidence>
<dbReference type="PANTHER" id="PTHR37937:SF1">
    <property type="entry name" value="CONJUGATIVE TRANSFER: DNA TRANSPORT"/>
    <property type="match status" value="1"/>
</dbReference>
<dbReference type="InterPro" id="IPR051539">
    <property type="entry name" value="T4SS-coupling_protein"/>
</dbReference>
<dbReference type="EMBL" id="BMJC01000009">
    <property type="protein sequence ID" value="GGB26186.1"/>
    <property type="molecule type" value="Genomic_DNA"/>
</dbReference>
<dbReference type="Gene3D" id="3.40.50.300">
    <property type="entry name" value="P-loop containing nucleotide triphosphate hydrolases"/>
    <property type="match status" value="1"/>
</dbReference>